<organism evidence="2">
    <name type="scientific">Moorena producens (strain JHB)</name>
    <dbReference type="NCBI Taxonomy" id="1454205"/>
    <lineage>
        <taxon>Bacteria</taxon>
        <taxon>Bacillati</taxon>
        <taxon>Cyanobacteriota</taxon>
        <taxon>Cyanophyceae</taxon>
        <taxon>Coleofasciculales</taxon>
        <taxon>Coleofasciculaceae</taxon>
        <taxon>Moorena</taxon>
    </lineage>
</organism>
<evidence type="ECO:0000313" key="2">
    <source>
        <dbReference type="EMBL" id="WAN69306.1"/>
    </source>
</evidence>
<proteinExistence type="predicted"/>
<feature type="region of interest" description="Disordered" evidence="1">
    <location>
        <begin position="28"/>
        <end position="52"/>
    </location>
</feature>
<name>A0A9Q9UVY0_MOOP1</name>
<sequence>MNPTIPTRCQVRKAIKGVNEVMNDLRVAQHPPPQDEGLAYLAKGTADHRNRE</sequence>
<dbReference type="AlphaFoldDB" id="A0A9Q9UVY0"/>
<evidence type="ECO:0000256" key="1">
    <source>
        <dbReference type="SAM" id="MobiDB-lite"/>
    </source>
</evidence>
<reference evidence="2" key="1">
    <citation type="journal article" date="2017" name="Proc. Natl. Acad. Sci. U.S.A.">
        <title>Comparative genomics uncovers the prolific and distinctive metabolic potential of the cyanobacterial genus Moorea.</title>
        <authorList>
            <person name="Leao T."/>
            <person name="Castelao G."/>
            <person name="Korobeynikov A."/>
            <person name="Monroe E.A."/>
            <person name="Podell S."/>
            <person name="Glukhov E."/>
            <person name="Allen E.E."/>
            <person name="Gerwick W.H."/>
            <person name="Gerwick L."/>
        </authorList>
    </citation>
    <scope>NUCLEOTIDE SEQUENCE</scope>
    <source>
        <strain evidence="2">JHB</strain>
    </source>
</reference>
<accession>A0A9Q9UVY0</accession>
<reference evidence="2" key="2">
    <citation type="submission" date="2022-10" db="EMBL/GenBank/DDBJ databases">
        <authorList>
            <person name="Ngo T.-E."/>
        </authorList>
    </citation>
    <scope>NUCLEOTIDE SEQUENCE</scope>
    <source>
        <strain evidence="2">JHB</strain>
    </source>
</reference>
<dbReference type="EMBL" id="CP017708">
    <property type="protein sequence ID" value="WAN69306.1"/>
    <property type="molecule type" value="Genomic_DNA"/>
</dbReference>
<protein>
    <submittedName>
        <fullName evidence="2">Uncharacterized protein</fullName>
    </submittedName>
</protein>
<gene>
    <name evidence="2" type="ORF">BJP36_43915</name>
</gene>
<dbReference type="Proteomes" id="UP000176944">
    <property type="component" value="Chromosome"/>
</dbReference>